<dbReference type="AlphaFoldDB" id="A0A7J7KTX9"/>
<dbReference type="GO" id="GO:0003723">
    <property type="term" value="F:RNA binding"/>
    <property type="evidence" value="ECO:0007669"/>
    <property type="project" value="InterPro"/>
</dbReference>
<proteinExistence type="predicted"/>
<comment type="caution">
    <text evidence="3">The sequence shown here is derived from an EMBL/GenBank/DDBJ whole genome shotgun (WGS) entry which is preliminary data.</text>
</comment>
<evidence type="ECO:0000259" key="2">
    <source>
        <dbReference type="SMART" id="SM00543"/>
    </source>
</evidence>
<feature type="compositionally biased region" description="Basic and acidic residues" evidence="1">
    <location>
        <begin position="33"/>
        <end position="63"/>
    </location>
</feature>
<dbReference type="SMART" id="SM00543">
    <property type="entry name" value="MIF4G"/>
    <property type="match status" value="1"/>
</dbReference>
<dbReference type="EMBL" id="VXIV02000011">
    <property type="protein sequence ID" value="KAF6041634.1"/>
    <property type="molecule type" value="Genomic_DNA"/>
</dbReference>
<dbReference type="Proteomes" id="UP000593567">
    <property type="component" value="Unassembled WGS sequence"/>
</dbReference>
<feature type="compositionally biased region" description="Low complexity" evidence="1">
    <location>
        <begin position="23"/>
        <end position="32"/>
    </location>
</feature>
<dbReference type="GO" id="GO:0005737">
    <property type="term" value="C:cytoplasm"/>
    <property type="evidence" value="ECO:0007669"/>
    <property type="project" value="TreeGrafter"/>
</dbReference>
<sequence>MEGRRGGKRYSTERKERQKNVKPETTPSSPETPESKAQSEAKCEDTEKAACESQKEDERLAKEAEEKQLISDYVKEMEEKYKVRKMYKDRNANISEYRPEDSDFVKLDSSLKKNTAFVRKLKTFTESQKESLLKELKTLNLTKYISEVATAIVEAKLKMSDINAAIELCCLLHEKYSEFCEVLLENWQKVLLQKKDDKVTNQSKFRVDIRFFAELISVGVLPEKGALNILSNQLNILVNCDKEEHSNVSIIQSFCRHCGSDYAGLVPRKYRVLADKYDLTVPSCPTLPVEKQKGCRNLLKEYHNSIVSQLLKDQRR</sequence>
<evidence type="ECO:0000256" key="1">
    <source>
        <dbReference type="SAM" id="MobiDB-lite"/>
    </source>
</evidence>
<dbReference type="InterPro" id="IPR039762">
    <property type="entry name" value="Nmd2/UPF2"/>
</dbReference>
<dbReference type="FunFam" id="1.25.40.180:FF:000014">
    <property type="entry name" value="Putative regulator of nonsense transcripts 2"/>
    <property type="match status" value="1"/>
</dbReference>
<keyword evidence="4" id="KW-1185">Reference proteome</keyword>
<dbReference type="PANTHER" id="PTHR12839">
    <property type="entry name" value="NONSENSE-MEDIATED MRNA DECAY PROTEIN 2 UP-FRAMESHIFT SUPPRESSOR 2"/>
    <property type="match status" value="1"/>
</dbReference>
<dbReference type="GO" id="GO:0000184">
    <property type="term" value="P:nuclear-transcribed mRNA catabolic process, nonsense-mediated decay"/>
    <property type="evidence" value="ECO:0007669"/>
    <property type="project" value="InterPro"/>
</dbReference>
<feature type="domain" description="MIF4G" evidence="2">
    <location>
        <begin position="111"/>
        <end position="314"/>
    </location>
</feature>
<organism evidence="3 4">
    <name type="scientific">Bugula neritina</name>
    <name type="common">Brown bryozoan</name>
    <name type="synonym">Sertularia neritina</name>
    <dbReference type="NCBI Taxonomy" id="10212"/>
    <lineage>
        <taxon>Eukaryota</taxon>
        <taxon>Metazoa</taxon>
        <taxon>Spiralia</taxon>
        <taxon>Lophotrochozoa</taxon>
        <taxon>Bryozoa</taxon>
        <taxon>Gymnolaemata</taxon>
        <taxon>Cheilostomatida</taxon>
        <taxon>Flustrina</taxon>
        <taxon>Buguloidea</taxon>
        <taxon>Bugulidae</taxon>
        <taxon>Bugula</taxon>
    </lineage>
</organism>
<dbReference type="InterPro" id="IPR003890">
    <property type="entry name" value="MIF4G-like_typ-3"/>
</dbReference>
<feature type="compositionally biased region" description="Basic and acidic residues" evidence="1">
    <location>
        <begin position="1"/>
        <end position="22"/>
    </location>
</feature>
<accession>A0A7J7KTX9</accession>
<evidence type="ECO:0000313" key="4">
    <source>
        <dbReference type="Proteomes" id="UP000593567"/>
    </source>
</evidence>
<dbReference type="PANTHER" id="PTHR12839:SF7">
    <property type="entry name" value="REGULATOR OF NONSENSE TRANSCRIPTS 2"/>
    <property type="match status" value="1"/>
</dbReference>
<protein>
    <submittedName>
        <fullName evidence="3">Upf2</fullName>
    </submittedName>
</protein>
<gene>
    <name evidence="3" type="ORF">EB796_000062</name>
</gene>
<dbReference type="GO" id="GO:0035145">
    <property type="term" value="C:exon-exon junction complex"/>
    <property type="evidence" value="ECO:0007669"/>
    <property type="project" value="TreeGrafter"/>
</dbReference>
<feature type="region of interest" description="Disordered" evidence="1">
    <location>
        <begin position="1"/>
        <end position="63"/>
    </location>
</feature>
<reference evidence="3" key="1">
    <citation type="submission" date="2020-06" db="EMBL/GenBank/DDBJ databases">
        <title>Draft genome of Bugula neritina, a colonial animal packing powerful symbionts and potential medicines.</title>
        <authorList>
            <person name="Rayko M."/>
        </authorList>
    </citation>
    <scope>NUCLEOTIDE SEQUENCE [LARGE SCALE GENOMIC DNA]</scope>
    <source>
        <strain evidence="3">Kwan_BN1</strain>
    </source>
</reference>
<dbReference type="Gene3D" id="1.25.40.180">
    <property type="match status" value="1"/>
</dbReference>
<dbReference type="SUPFAM" id="SSF48371">
    <property type="entry name" value="ARM repeat"/>
    <property type="match status" value="1"/>
</dbReference>
<dbReference type="OrthoDB" id="27832at2759"/>
<dbReference type="InterPro" id="IPR016024">
    <property type="entry name" value="ARM-type_fold"/>
</dbReference>
<name>A0A7J7KTX9_BUGNE</name>
<evidence type="ECO:0000313" key="3">
    <source>
        <dbReference type="EMBL" id="KAF6041634.1"/>
    </source>
</evidence>